<sequence length="179" mass="19031">MVAAAVVLAAAAVPAGHSDAIERLNAELLASSTATAVLERRCAALGLADPPRVRAEVERGRAPGSAAPSRFRLRVGKDEPLGYRRVRLMCGDAVLSEATNWYVPARLTPAMNAALDDSDAPFGRVILPLVPSRRTVSIRLAKGQGSAEIIRHRAIVLDGQGRPLAEVVERYQRVLIGAP</sequence>
<name>A0A1E3LTB2_9SPHN</name>
<protein>
    <submittedName>
        <fullName evidence="1">Uncharacterized protein</fullName>
    </submittedName>
</protein>
<dbReference type="Proteomes" id="UP000094487">
    <property type="component" value="Unassembled WGS sequence"/>
</dbReference>
<accession>A0A1E3LTB2</accession>
<dbReference type="AlphaFoldDB" id="A0A1E3LTB2"/>
<evidence type="ECO:0000313" key="1">
    <source>
        <dbReference type="EMBL" id="ODP36954.1"/>
    </source>
</evidence>
<dbReference type="SUPFAM" id="SSF64288">
    <property type="entry name" value="Chorismate lyase-like"/>
    <property type="match status" value="1"/>
</dbReference>
<organism evidence="1 2">
    <name type="scientific">Sphingomonas turrisvirgatae</name>
    <dbReference type="NCBI Taxonomy" id="1888892"/>
    <lineage>
        <taxon>Bacteria</taxon>
        <taxon>Pseudomonadati</taxon>
        <taxon>Pseudomonadota</taxon>
        <taxon>Alphaproteobacteria</taxon>
        <taxon>Sphingomonadales</taxon>
        <taxon>Sphingomonadaceae</taxon>
        <taxon>Sphingomonas</taxon>
    </lineage>
</organism>
<dbReference type="EMBL" id="MDDS01000046">
    <property type="protein sequence ID" value="ODP36954.1"/>
    <property type="molecule type" value="Genomic_DNA"/>
</dbReference>
<dbReference type="STRING" id="1888892.BFL28_03985"/>
<evidence type="ECO:0000313" key="2">
    <source>
        <dbReference type="Proteomes" id="UP000094487"/>
    </source>
</evidence>
<proteinExistence type="predicted"/>
<reference evidence="1 2" key="1">
    <citation type="submission" date="2016-08" db="EMBL/GenBank/DDBJ databases">
        <title>Draft genome of the agarase producing Sphingomonas sp. MCT13.</title>
        <authorList>
            <person name="D'Andrea M.M."/>
            <person name="Rossolini G.M."/>
            <person name="Thaller M.C."/>
        </authorList>
    </citation>
    <scope>NUCLEOTIDE SEQUENCE [LARGE SCALE GENOMIC DNA]</scope>
    <source>
        <strain evidence="1 2">MCT13</strain>
    </source>
</reference>
<gene>
    <name evidence="1" type="ORF">BFL28_03985</name>
</gene>
<dbReference type="InterPro" id="IPR028978">
    <property type="entry name" value="Chorismate_lyase_/UTRA_dom_sf"/>
</dbReference>
<dbReference type="Gene3D" id="3.40.1410.10">
    <property type="entry name" value="Chorismate lyase-like"/>
    <property type="match status" value="1"/>
</dbReference>
<keyword evidence="2" id="KW-1185">Reference proteome</keyword>
<comment type="caution">
    <text evidence="1">The sequence shown here is derived from an EMBL/GenBank/DDBJ whole genome shotgun (WGS) entry which is preliminary data.</text>
</comment>